<dbReference type="EMBL" id="WJBD01000005">
    <property type="protein sequence ID" value="MBC3887830.1"/>
    <property type="molecule type" value="Genomic_DNA"/>
</dbReference>
<keyword evidence="2" id="KW-0732">Signal</keyword>
<evidence type="ECO:0000256" key="1">
    <source>
        <dbReference type="ARBA" id="ARBA00008814"/>
    </source>
</evidence>
<accession>A0A923HV55</accession>
<dbReference type="Proteomes" id="UP000616595">
    <property type="component" value="Unassembled WGS sequence"/>
</dbReference>
<dbReference type="InterPro" id="IPR050902">
    <property type="entry name" value="ABC_Transporter_SBP"/>
</dbReference>
<keyword evidence="5" id="KW-1185">Reference proteome</keyword>
<proteinExistence type="inferred from homology"/>
<dbReference type="OrthoDB" id="9787830at2"/>
<comment type="caution">
    <text evidence="4">The sequence shown here is derived from an EMBL/GenBank/DDBJ whole genome shotgun (WGS) entry which is preliminary data.</text>
</comment>
<dbReference type="PANTHER" id="PTHR30535:SF34">
    <property type="entry name" value="MOLYBDATE-BINDING PROTEIN MOLA"/>
    <property type="match status" value="1"/>
</dbReference>
<dbReference type="PROSITE" id="PS51257">
    <property type="entry name" value="PROKAR_LIPOPROTEIN"/>
    <property type="match status" value="1"/>
</dbReference>
<dbReference type="PANTHER" id="PTHR30535">
    <property type="entry name" value="VITAMIN B12-BINDING PROTEIN"/>
    <property type="match status" value="1"/>
</dbReference>
<feature type="domain" description="Fe/B12 periplasmic-binding" evidence="3">
    <location>
        <begin position="55"/>
        <end position="335"/>
    </location>
</feature>
<reference evidence="4" key="1">
    <citation type="submission" date="2019-10" db="EMBL/GenBank/DDBJ databases">
        <authorList>
            <person name="Ross D.E."/>
            <person name="Gulliver D."/>
        </authorList>
    </citation>
    <scope>NUCLEOTIDE SEQUENCE</scope>
    <source>
        <strain evidence="4">DER-2019</strain>
    </source>
</reference>
<dbReference type="Gene3D" id="1.20.58.2180">
    <property type="match status" value="1"/>
</dbReference>
<feature type="chain" id="PRO_5038898170" evidence="2">
    <location>
        <begin position="27"/>
        <end position="371"/>
    </location>
</feature>
<comment type="similarity">
    <text evidence="1">Belongs to the bacterial solute-binding protein 8 family.</text>
</comment>
<dbReference type="RefSeq" id="WP_148567335.1">
    <property type="nucleotide sequence ID" value="NZ_RXYA01000009.1"/>
</dbReference>
<evidence type="ECO:0000313" key="5">
    <source>
        <dbReference type="Proteomes" id="UP000616595"/>
    </source>
</evidence>
<dbReference type="InterPro" id="IPR002491">
    <property type="entry name" value="ABC_transptr_periplasmic_BD"/>
</dbReference>
<gene>
    <name evidence="4" type="ORF">GH810_05855</name>
</gene>
<dbReference type="GO" id="GO:0071281">
    <property type="term" value="P:cellular response to iron ion"/>
    <property type="evidence" value="ECO:0007669"/>
    <property type="project" value="TreeGrafter"/>
</dbReference>
<dbReference type="Pfam" id="PF01497">
    <property type="entry name" value="Peripla_BP_2"/>
    <property type="match status" value="1"/>
</dbReference>
<protein>
    <submittedName>
        <fullName evidence="4">ABC transporter substrate-binding protein</fullName>
    </submittedName>
</protein>
<sequence length="371" mass="40912">MFAKIKRPVIAIIIICLVIISGGCSAAAGSNNNDEHKTITDMAGRTVEVPAKIDHVYSAGQPGVVALYTLCPDKLMGWCIEPSDAEAEFINAKYLNLPVLGLSQGTNSNANTEEIIARNPDIILLMTDINSEDTKAAADEMQETFQIPVVVVDDELTNMDESYRFLGKLLGAEDRAEELASYCAKVINTVTDVSKTIPDNDKVKVYYAQGSTGLQTAPQGSEHSQVIELVGGINVCNLDAIESGRLTINMEQLFKWNPDVIIASYSDDHGGTNMGNTNVFDIITNANPEWPLLAAVKKGEIFETPYLPYNWLDMPPSANRIVGVTWLAELLYPDYYHFDIVQSAKDFYKLFYRIDLSDEQISKLLNEAVKK</sequence>
<evidence type="ECO:0000259" key="3">
    <source>
        <dbReference type="PROSITE" id="PS50983"/>
    </source>
</evidence>
<name>A0A923HV55_9FIRM</name>
<feature type="signal peptide" evidence="2">
    <location>
        <begin position="1"/>
        <end position="26"/>
    </location>
</feature>
<evidence type="ECO:0000256" key="2">
    <source>
        <dbReference type="SAM" id="SignalP"/>
    </source>
</evidence>
<dbReference type="AlphaFoldDB" id="A0A923HV55"/>
<dbReference type="Gene3D" id="3.40.50.1980">
    <property type="entry name" value="Nitrogenase molybdenum iron protein domain"/>
    <property type="match status" value="2"/>
</dbReference>
<dbReference type="SUPFAM" id="SSF53807">
    <property type="entry name" value="Helical backbone' metal receptor"/>
    <property type="match status" value="1"/>
</dbReference>
<reference evidence="4" key="2">
    <citation type="submission" date="2020-10" db="EMBL/GenBank/DDBJ databases">
        <title>Comparative genomics of the Acetobacterium genus.</title>
        <authorList>
            <person name="Marshall C."/>
            <person name="May H."/>
            <person name="Norman S."/>
        </authorList>
    </citation>
    <scope>NUCLEOTIDE SEQUENCE</scope>
    <source>
        <strain evidence="4">DER-2019</strain>
    </source>
</reference>
<evidence type="ECO:0000313" key="4">
    <source>
        <dbReference type="EMBL" id="MBC3887830.1"/>
    </source>
</evidence>
<organism evidence="4 5">
    <name type="scientific">Acetobacterium paludosum</name>
    <dbReference type="NCBI Taxonomy" id="52693"/>
    <lineage>
        <taxon>Bacteria</taxon>
        <taxon>Bacillati</taxon>
        <taxon>Bacillota</taxon>
        <taxon>Clostridia</taxon>
        <taxon>Eubacteriales</taxon>
        <taxon>Eubacteriaceae</taxon>
        <taxon>Acetobacterium</taxon>
    </lineage>
</organism>
<dbReference type="PROSITE" id="PS50983">
    <property type="entry name" value="FE_B12_PBP"/>
    <property type="match status" value="1"/>
</dbReference>